<dbReference type="EMBL" id="JAAIUW010000008">
    <property type="protein sequence ID" value="KAF7821670.1"/>
    <property type="molecule type" value="Genomic_DNA"/>
</dbReference>
<feature type="compositionally biased region" description="Basic and acidic residues" evidence="1">
    <location>
        <begin position="63"/>
        <end position="76"/>
    </location>
</feature>
<feature type="compositionally biased region" description="Basic and acidic residues" evidence="1">
    <location>
        <begin position="18"/>
        <end position="33"/>
    </location>
</feature>
<feature type="region of interest" description="Disordered" evidence="1">
    <location>
        <begin position="58"/>
        <end position="93"/>
    </location>
</feature>
<evidence type="ECO:0000256" key="1">
    <source>
        <dbReference type="SAM" id="MobiDB-lite"/>
    </source>
</evidence>
<evidence type="ECO:0000313" key="3">
    <source>
        <dbReference type="Proteomes" id="UP000634136"/>
    </source>
</evidence>
<dbReference type="AlphaFoldDB" id="A0A834TH09"/>
<keyword evidence="3" id="KW-1185">Reference proteome</keyword>
<comment type="caution">
    <text evidence="2">The sequence shown here is derived from an EMBL/GenBank/DDBJ whole genome shotgun (WGS) entry which is preliminary data.</text>
</comment>
<dbReference type="Proteomes" id="UP000634136">
    <property type="component" value="Unassembled WGS sequence"/>
</dbReference>
<name>A0A834TH09_9FABA</name>
<evidence type="ECO:0000313" key="2">
    <source>
        <dbReference type="EMBL" id="KAF7821670.1"/>
    </source>
</evidence>
<sequence length="93" mass="10809">MKPMTQGNLPRSFKAIHLARDQSSKEDDMDRRRQTPLKNQSPMGQLYFYAKSHVHMLSQNDPYDTRKTPKKFRGDLSRSPGHRPRGSPSLKNQ</sequence>
<feature type="region of interest" description="Disordered" evidence="1">
    <location>
        <begin position="1"/>
        <end position="44"/>
    </location>
</feature>
<proteinExistence type="predicted"/>
<accession>A0A834TH09</accession>
<gene>
    <name evidence="2" type="ORF">G2W53_027125</name>
</gene>
<protein>
    <submittedName>
        <fullName evidence="2">Uncharacterized protein</fullName>
    </submittedName>
</protein>
<reference evidence="2" key="1">
    <citation type="submission" date="2020-09" db="EMBL/GenBank/DDBJ databases">
        <title>Genome-Enabled Discovery of Anthraquinone Biosynthesis in Senna tora.</title>
        <authorList>
            <person name="Kang S.-H."/>
            <person name="Pandey R.P."/>
            <person name="Lee C.-M."/>
            <person name="Sim J.-S."/>
            <person name="Jeong J.-T."/>
            <person name="Choi B.-S."/>
            <person name="Jung M."/>
            <person name="Ginzburg D."/>
            <person name="Zhao K."/>
            <person name="Won S.Y."/>
            <person name="Oh T.-J."/>
            <person name="Yu Y."/>
            <person name="Kim N.-H."/>
            <person name="Lee O.R."/>
            <person name="Lee T.-H."/>
            <person name="Bashyal P."/>
            <person name="Kim T.-S."/>
            <person name="Lee W.-H."/>
            <person name="Kawkins C."/>
            <person name="Kim C.-K."/>
            <person name="Kim J.S."/>
            <person name="Ahn B.O."/>
            <person name="Rhee S.Y."/>
            <person name="Sohng J.K."/>
        </authorList>
    </citation>
    <scope>NUCLEOTIDE SEQUENCE</scope>
    <source>
        <tissue evidence="2">Leaf</tissue>
    </source>
</reference>
<organism evidence="2 3">
    <name type="scientific">Senna tora</name>
    <dbReference type="NCBI Taxonomy" id="362788"/>
    <lineage>
        <taxon>Eukaryota</taxon>
        <taxon>Viridiplantae</taxon>
        <taxon>Streptophyta</taxon>
        <taxon>Embryophyta</taxon>
        <taxon>Tracheophyta</taxon>
        <taxon>Spermatophyta</taxon>
        <taxon>Magnoliopsida</taxon>
        <taxon>eudicotyledons</taxon>
        <taxon>Gunneridae</taxon>
        <taxon>Pentapetalae</taxon>
        <taxon>rosids</taxon>
        <taxon>fabids</taxon>
        <taxon>Fabales</taxon>
        <taxon>Fabaceae</taxon>
        <taxon>Caesalpinioideae</taxon>
        <taxon>Cassia clade</taxon>
        <taxon>Senna</taxon>
    </lineage>
</organism>